<evidence type="ECO:0000313" key="3">
    <source>
        <dbReference type="EMBL" id="TCM69226.1"/>
    </source>
</evidence>
<evidence type="ECO:0000259" key="2">
    <source>
        <dbReference type="Pfam" id="PF25800"/>
    </source>
</evidence>
<organism evidence="3 4">
    <name type="scientific">Acinetobacter calcoaceticus</name>
    <dbReference type="NCBI Taxonomy" id="471"/>
    <lineage>
        <taxon>Bacteria</taxon>
        <taxon>Pseudomonadati</taxon>
        <taxon>Pseudomonadota</taxon>
        <taxon>Gammaproteobacteria</taxon>
        <taxon>Moraxellales</taxon>
        <taxon>Moraxellaceae</taxon>
        <taxon>Acinetobacter</taxon>
        <taxon>Acinetobacter calcoaceticus/baumannii complex</taxon>
    </lineage>
</organism>
<name>A0A4R1XYK8_ACICA</name>
<accession>A0A4R1XYK8</accession>
<evidence type="ECO:0000256" key="1">
    <source>
        <dbReference type="SAM" id="MobiDB-lite"/>
    </source>
</evidence>
<sequence length="262" mass="29652">MAIAFEPLHVRSTVGEELYAELKFSHAQPDQNLEISLADLSDLDRLSLPYQTYEHLKFNVIKEGNGRQGVILISSTLPMQRPEFNLLLKIKQGNSSYLQHLHSKLAYSTQRNSDAQTAPNLERPREQALMPQVIHSEQEIALSTAQYSVEDNQIRQLEAQYFTPQAFSPLAIKPSHTFHALLLQPSNPLKQSTLHPATRQTTMNKTKATSMNKTMTTTVNTTMPATVNTTMTAMIKTTRQAPQMQAQVDRKSDRNRAETQHR</sequence>
<feature type="region of interest" description="Disordered" evidence="1">
    <location>
        <begin position="238"/>
        <end position="262"/>
    </location>
</feature>
<dbReference type="Proteomes" id="UP000294963">
    <property type="component" value="Unassembled WGS sequence"/>
</dbReference>
<dbReference type="AlphaFoldDB" id="A0A4R1XYK8"/>
<feature type="domain" description="FimV N-terminal" evidence="2">
    <location>
        <begin position="7"/>
        <end position="98"/>
    </location>
</feature>
<comment type="caution">
    <text evidence="3">The sequence shown here is derived from an EMBL/GenBank/DDBJ whole genome shotgun (WGS) entry which is preliminary data.</text>
</comment>
<feature type="compositionally biased region" description="Basic and acidic residues" evidence="1">
    <location>
        <begin position="248"/>
        <end position="262"/>
    </location>
</feature>
<dbReference type="Pfam" id="PF25800">
    <property type="entry name" value="FimV_N"/>
    <property type="match status" value="1"/>
</dbReference>
<keyword evidence="4" id="KW-1185">Reference proteome</keyword>
<gene>
    <name evidence="3" type="ORF">EC844_103173</name>
</gene>
<reference evidence="3 4" key="1">
    <citation type="submission" date="2019-03" db="EMBL/GenBank/DDBJ databases">
        <title>Genomic analyses of the natural microbiome of Caenorhabditis elegans.</title>
        <authorList>
            <person name="Samuel B."/>
        </authorList>
    </citation>
    <scope>NUCLEOTIDE SEQUENCE [LARGE SCALE GENOMIC DNA]</scope>
    <source>
        <strain evidence="3 4">JUb89</strain>
    </source>
</reference>
<evidence type="ECO:0000313" key="4">
    <source>
        <dbReference type="Proteomes" id="UP000294963"/>
    </source>
</evidence>
<dbReference type="InterPro" id="IPR057840">
    <property type="entry name" value="FimV_N"/>
</dbReference>
<dbReference type="OrthoDB" id="5298707at2"/>
<protein>
    <recommendedName>
        <fullName evidence="2">FimV N-terminal domain-containing protein</fullName>
    </recommendedName>
</protein>
<proteinExistence type="predicted"/>
<dbReference type="EMBL" id="SLVJ01000003">
    <property type="protein sequence ID" value="TCM69226.1"/>
    <property type="molecule type" value="Genomic_DNA"/>
</dbReference>